<dbReference type="GO" id="GO:0043539">
    <property type="term" value="F:protein serine/threonine kinase activator activity"/>
    <property type="evidence" value="ECO:0007669"/>
    <property type="project" value="InterPro"/>
</dbReference>
<dbReference type="EMBL" id="KE163410">
    <property type="protein sequence ID" value="EPQ11918.1"/>
    <property type="molecule type" value="Genomic_DNA"/>
</dbReference>
<dbReference type="AlphaFoldDB" id="S7PM55"/>
<evidence type="ECO:0000256" key="1">
    <source>
        <dbReference type="ARBA" id="ARBA00006399"/>
    </source>
</evidence>
<name>S7PM55_MYOBR</name>
<protein>
    <submittedName>
        <fullName evidence="2">T-cell leukemia/lymphoma protein 1A</fullName>
    </submittedName>
</protein>
<dbReference type="InterPro" id="IPR036672">
    <property type="entry name" value="TCL1_MTCP1_sf"/>
</dbReference>
<organism evidence="2 3">
    <name type="scientific">Myotis brandtii</name>
    <name type="common">Brandt's bat</name>
    <dbReference type="NCBI Taxonomy" id="109478"/>
    <lineage>
        <taxon>Eukaryota</taxon>
        <taxon>Metazoa</taxon>
        <taxon>Chordata</taxon>
        <taxon>Craniata</taxon>
        <taxon>Vertebrata</taxon>
        <taxon>Euteleostomi</taxon>
        <taxon>Mammalia</taxon>
        <taxon>Eutheria</taxon>
        <taxon>Laurasiatheria</taxon>
        <taxon>Chiroptera</taxon>
        <taxon>Yangochiroptera</taxon>
        <taxon>Vespertilionidae</taxon>
        <taxon>Myotis</taxon>
    </lineage>
</organism>
<reference evidence="2 3" key="1">
    <citation type="journal article" date="2013" name="Nat. Commun.">
        <title>Genome analysis reveals insights into physiology and longevity of the Brandt's bat Myotis brandtii.</title>
        <authorList>
            <person name="Seim I."/>
            <person name="Fang X."/>
            <person name="Xiong Z."/>
            <person name="Lobanov A.V."/>
            <person name="Huang Z."/>
            <person name="Ma S."/>
            <person name="Feng Y."/>
            <person name="Turanov A.A."/>
            <person name="Zhu Y."/>
            <person name="Lenz T.L."/>
            <person name="Gerashchenko M.V."/>
            <person name="Fan D."/>
            <person name="Hee Yim S."/>
            <person name="Yao X."/>
            <person name="Jordan D."/>
            <person name="Xiong Y."/>
            <person name="Ma Y."/>
            <person name="Lyapunov A.N."/>
            <person name="Chen G."/>
            <person name="Kulakova O.I."/>
            <person name="Sun Y."/>
            <person name="Lee S.G."/>
            <person name="Bronson R.T."/>
            <person name="Moskalev A.A."/>
            <person name="Sunyaev S.R."/>
            <person name="Zhang G."/>
            <person name="Krogh A."/>
            <person name="Wang J."/>
            <person name="Gladyshev V.N."/>
        </authorList>
    </citation>
    <scope>NUCLEOTIDE SEQUENCE [LARGE SCALE GENOMIC DNA]</scope>
</reference>
<proteinExistence type="inferred from homology"/>
<dbReference type="InterPro" id="IPR004832">
    <property type="entry name" value="TCL1_MTCP1"/>
</dbReference>
<evidence type="ECO:0000313" key="3">
    <source>
        <dbReference type="Proteomes" id="UP000052978"/>
    </source>
</evidence>
<dbReference type="Pfam" id="PF01840">
    <property type="entry name" value="TCL1_MTCP1"/>
    <property type="match status" value="1"/>
</dbReference>
<evidence type="ECO:0000313" key="2">
    <source>
        <dbReference type="EMBL" id="EPQ11918.1"/>
    </source>
</evidence>
<gene>
    <name evidence="2" type="ORF">D623_10001326</name>
</gene>
<keyword evidence="3" id="KW-1185">Reference proteome</keyword>
<comment type="similarity">
    <text evidence="1">Belongs to the TCL1 family.</text>
</comment>
<dbReference type="SUPFAM" id="SSF50904">
    <property type="entry name" value="Oncogene products"/>
    <property type="match status" value="1"/>
</dbReference>
<dbReference type="PANTHER" id="PTHR14060:SF4">
    <property type="entry name" value="T-CELL LEUKEMIA_LYMPHOMA PROTEIN 1A"/>
    <property type="match status" value="1"/>
</dbReference>
<dbReference type="Proteomes" id="UP000052978">
    <property type="component" value="Unassembled WGS sequence"/>
</dbReference>
<sequence>MRLETRSPVFRCRDQSSEKALRSCGCCSFDHRGVMAKLPSKVHLNSHPICLRIRGTSVFEDEDDRKWLHLFMETGGVLQVRLHQEDIPRGHIALTTSPLTSSIMPLIWWLQPGGPYMDHMYRFWRIVHHIKEDGVEEMMLELIDNS</sequence>
<dbReference type="Gene3D" id="2.40.15.10">
    <property type="entry name" value="TCL1/MTCP1"/>
    <property type="match status" value="1"/>
</dbReference>
<accession>S7PM55</accession>
<dbReference type="PANTHER" id="PTHR14060">
    <property type="entry name" value="PROTEIN P13 MTCP-1"/>
    <property type="match status" value="1"/>
</dbReference>